<feature type="compositionally biased region" description="Low complexity" evidence="1">
    <location>
        <begin position="335"/>
        <end position="355"/>
    </location>
</feature>
<dbReference type="EMBL" id="PYSW02000013">
    <property type="protein sequence ID" value="KAG2387170.1"/>
    <property type="molecule type" value="Genomic_DNA"/>
</dbReference>
<accession>A0AA88GQS4</accession>
<reference evidence="2 3" key="1">
    <citation type="journal article" date="2018" name="BMC Genomics">
        <title>The genome of Naegleria lovaniensis, the basis for a comparative approach to unravel pathogenicity factors of the human pathogenic amoeba N. fowleri.</title>
        <authorList>
            <person name="Liechti N."/>
            <person name="Schurch N."/>
            <person name="Bruggmann R."/>
            <person name="Wittwer M."/>
        </authorList>
    </citation>
    <scope>NUCLEOTIDE SEQUENCE [LARGE SCALE GENOMIC DNA]</scope>
    <source>
        <strain evidence="2 3">ATCC 30569</strain>
    </source>
</reference>
<evidence type="ECO:0000256" key="1">
    <source>
        <dbReference type="SAM" id="MobiDB-lite"/>
    </source>
</evidence>
<feature type="region of interest" description="Disordered" evidence="1">
    <location>
        <begin position="333"/>
        <end position="361"/>
    </location>
</feature>
<evidence type="ECO:0000313" key="2">
    <source>
        <dbReference type="EMBL" id="KAG2387170.1"/>
    </source>
</evidence>
<dbReference type="AlphaFoldDB" id="A0AA88GQS4"/>
<dbReference type="Proteomes" id="UP000816034">
    <property type="component" value="Unassembled WGS sequence"/>
</dbReference>
<protein>
    <recommendedName>
        <fullName evidence="4">F-box domain-containing protein</fullName>
    </recommendedName>
</protein>
<evidence type="ECO:0000313" key="3">
    <source>
        <dbReference type="Proteomes" id="UP000816034"/>
    </source>
</evidence>
<sequence>MTTMIQSYSTQTPSSLSLVPYEIVYQILQFIECPKELEQFRRVHSSWNAILNLNPNKSNNNTNNGVTKTISSMFWKEKLQQSSLLKHACFSQLNNSPTSCLNKVPTSTISGHSLPSIITLNKRQHLVNQWENDDCIKYWTSNYLQQQQQTIPNTIHANANTTTTTTMVDPSKNKVFQVSLKMNECGILFIESSSCGQDATMIDVAAMDGDSYPMNDDNVHSLHCKNTYQDIILLKQLQQQLLAVHQVTREPHKMTWKDPSTPSAVNSPLIPLVFANGVPSNTTTSHPLTSLEFICQYLGVHFELHKLPERTLHKRILLNDNAAVVTTCSQMANETTSTTNTSTTGQTPLPQQQQQRNSSLHPLVERTSSTIDFKQIFPSDQFNAEFCKDLSQWMTQYMDNPTLIMLGVTQLNPIPVLIVGESKRETLKNEPNTSPRNIIGFITSTFRVPEFAE</sequence>
<dbReference type="GeneID" id="68093958"/>
<proteinExistence type="predicted"/>
<evidence type="ECO:0008006" key="4">
    <source>
        <dbReference type="Google" id="ProtNLM"/>
    </source>
</evidence>
<organism evidence="2 3">
    <name type="scientific">Naegleria lovaniensis</name>
    <name type="common">Amoeba</name>
    <dbReference type="NCBI Taxonomy" id="51637"/>
    <lineage>
        <taxon>Eukaryota</taxon>
        <taxon>Discoba</taxon>
        <taxon>Heterolobosea</taxon>
        <taxon>Tetramitia</taxon>
        <taxon>Eutetramitia</taxon>
        <taxon>Vahlkampfiidae</taxon>
        <taxon>Naegleria</taxon>
    </lineage>
</organism>
<name>A0AA88GQS4_NAELO</name>
<keyword evidence="3" id="KW-1185">Reference proteome</keyword>
<dbReference type="RefSeq" id="XP_044551162.1">
    <property type="nucleotide sequence ID" value="XM_044690817.1"/>
</dbReference>
<gene>
    <name evidence="2" type="ORF">C9374_001502</name>
</gene>
<comment type="caution">
    <text evidence="2">The sequence shown here is derived from an EMBL/GenBank/DDBJ whole genome shotgun (WGS) entry which is preliminary data.</text>
</comment>